<keyword evidence="2" id="KW-1185">Reference proteome</keyword>
<protein>
    <submittedName>
        <fullName evidence="1">Uncharacterized protein</fullName>
    </submittedName>
</protein>
<gene>
    <name evidence="1" type="ORF">QBC37DRAFT_395191</name>
</gene>
<sequence>MQAARHVLLFFFSAPHTMMMLSYDGWLRFLLVRLPPFIFMLPRVAKLSPVPVFFRSRSRQCLGVIMYVATTLEEFRRPSPSYVVLGKHREADVGCFRGPSWWCGFEDDIFVNHHIVCLRPEPEGTSGQKEDKEEGGLSDIGGRPRTAMCLHNALPDGYAEGPPVLHSILAQWQVHAIDALQVSEACWPDSGKLPSVYGACLTHPDHLGTRYAIAE</sequence>
<dbReference type="Proteomes" id="UP001301769">
    <property type="component" value="Unassembled WGS sequence"/>
</dbReference>
<organism evidence="1 2">
    <name type="scientific">Rhypophila decipiens</name>
    <dbReference type="NCBI Taxonomy" id="261697"/>
    <lineage>
        <taxon>Eukaryota</taxon>
        <taxon>Fungi</taxon>
        <taxon>Dikarya</taxon>
        <taxon>Ascomycota</taxon>
        <taxon>Pezizomycotina</taxon>
        <taxon>Sordariomycetes</taxon>
        <taxon>Sordariomycetidae</taxon>
        <taxon>Sordariales</taxon>
        <taxon>Naviculisporaceae</taxon>
        <taxon>Rhypophila</taxon>
    </lineage>
</organism>
<reference evidence="1" key="1">
    <citation type="journal article" date="2023" name="Mol. Phylogenet. Evol.">
        <title>Genome-scale phylogeny and comparative genomics of the fungal order Sordariales.</title>
        <authorList>
            <person name="Hensen N."/>
            <person name="Bonometti L."/>
            <person name="Westerberg I."/>
            <person name="Brannstrom I.O."/>
            <person name="Guillou S."/>
            <person name="Cros-Aarteil S."/>
            <person name="Calhoun S."/>
            <person name="Haridas S."/>
            <person name="Kuo A."/>
            <person name="Mondo S."/>
            <person name="Pangilinan J."/>
            <person name="Riley R."/>
            <person name="LaButti K."/>
            <person name="Andreopoulos B."/>
            <person name="Lipzen A."/>
            <person name="Chen C."/>
            <person name="Yan M."/>
            <person name="Daum C."/>
            <person name="Ng V."/>
            <person name="Clum A."/>
            <person name="Steindorff A."/>
            <person name="Ohm R.A."/>
            <person name="Martin F."/>
            <person name="Silar P."/>
            <person name="Natvig D.O."/>
            <person name="Lalanne C."/>
            <person name="Gautier V."/>
            <person name="Ament-Velasquez S.L."/>
            <person name="Kruys A."/>
            <person name="Hutchinson M.I."/>
            <person name="Powell A.J."/>
            <person name="Barry K."/>
            <person name="Miller A.N."/>
            <person name="Grigoriev I.V."/>
            <person name="Debuchy R."/>
            <person name="Gladieux P."/>
            <person name="Hiltunen Thoren M."/>
            <person name="Johannesson H."/>
        </authorList>
    </citation>
    <scope>NUCLEOTIDE SEQUENCE</scope>
    <source>
        <strain evidence="1">PSN293</strain>
    </source>
</reference>
<dbReference type="EMBL" id="MU858050">
    <property type="protein sequence ID" value="KAK4219021.1"/>
    <property type="molecule type" value="Genomic_DNA"/>
</dbReference>
<evidence type="ECO:0000313" key="1">
    <source>
        <dbReference type="EMBL" id="KAK4219021.1"/>
    </source>
</evidence>
<name>A0AAN7BAU1_9PEZI</name>
<comment type="caution">
    <text evidence="1">The sequence shown here is derived from an EMBL/GenBank/DDBJ whole genome shotgun (WGS) entry which is preliminary data.</text>
</comment>
<proteinExistence type="predicted"/>
<accession>A0AAN7BAU1</accession>
<dbReference type="AlphaFoldDB" id="A0AAN7BAU1"/>
<reference evidence="1" key="2">
    <citation type="submission" date="2023-05" db="EMBL/GenBank/DDBJ databases">
        <authorList>
            <consortium name="Lawrence Berkeley National Laboratory"/>
            <person name="Steindorff A."/>
            <person name="Hensen N."/>
            <person name="Bonometti L."/>
            <person name="Westerberg I."/>
            <person name="Brannstrom I.O."/>
            <person name="Guillou S."/>
            <person name="Cros-Aarteil S."/>
            <person name="Calhoun S."/>
            <person name="Haridas S."/>
            <person name="Kuo A."/>
            <person name="Mondo S."/>
            <person name="Pangilinan J."/>
            <person name="Riley R."/>
            <person name="Labutti K."/>
            <person name="Andreopoulos B."/>
            <person name="Lipzen A."/>
            <person name="Chen C."/>
            <person name="Yanf M."/>
            <person name="Daum C."/>
            <person name="Ng V."/>
            <person name="Clum A."/>
            <person name="Ohm R."/>
            <person name="Martin F."/>
            <person name="Silar P."/>
            <person name="Natvig D."/>
            <person name="Lalanne C."/>
            <person name="Gautier V."/>
            <person name="Ament-Velasquez S.L."/>
            <person name="Kruys A."/>
            <person name="Hutchinson M.I."/>
            <person name="Powell A.J."/>
            <person name="Barry K."/>
            <person name="Miller A.N."/>
            <person name="Grigoriev I.V."/>
            <person name="Debuchy R."/>
            <person name="Gladieux P."/>
            <person name="Thoren M.H."/>
            <person name="Johannesson H."/>
        </authorList>
    </citation>
    <scope>NUCLEOTIDE SEQUENCE</scope>
    <source>
        <strain evidence="1">PSN293</strain>
    </source>
</reference>
<evidence type="ECO:0000313" key="2">
    <source>
        <dbReference type="Proteomes" id="UP001301769"/>
    </source>
</evidence>